<sequence>MENKTMKPEESLSIISSMIETEKMRFGENGFIYRFWGWLVVAAATLQYLLMYIDYQHHYFAWFLMLVGGVYTGIYYSRSKNQVQMPLSGKLMAYTWTAIGLNIFIVSFILPQTAGEMLLLFILSFIGIGTIISGAMLRFPIMIVGGILCNALGFVSLLTPFEYWGLYSILAVTFADLIPGYVLRAKYNNR</sequence>
<accession>A0A0S2HVW8</accession>
<feature type="transmembrane region" description="Helical" evidence="1">
    <location>
        <begin position="31"/>
        <end position="53"/>
    </location>
</feature>
<proteinExistence type="predicted"/>
<keyword evidence="1" id="KW-0472">Membrane</keyword>
<dbReference type="Proteomes" id="UP000064893">
    <property type="component" value="Chromosome"/>
</dbReference>
<keyword evidence="3" id="KW-1185">Reference proteome</keyword>
<dbReference type="RefSeq" id="WP_057951773.1">
    <property type="nucleotide sequence ID" value="NZ_CP013118.1"/>
</dbReference>
<dbReference type="AlphaFoldDB" id="A0A0S2HVW8"/>
<feature type="transmembrane region" description="Helical" evidence="1">
    <location>
        <begin position="164"/>
        <end position="183"/>
    </location>
</feature>
<gene>
    <name evidence="2" type="ORF">L21SP5_00523</name>
</gene>
<feature type="transmembrane region" description="Helical" evidence="1">
    <location>
        <begin position="117"/>
        <end position="134"/>
    </location>
</feature>
<feature type="transmembrane region" description="Helical" evidence="1">
    <location>
        <begin position="59"/>
        <end position="79"/>
    </location>
</feature>
<dbReference type="EMBL" id="CP013118">
    <property type="protein sequence ID" value="ALO14199.1"/>
    <property type="molecule type" value="Genomic_DNA"/>
</dbReference>
<feature type="transmembrane region" description="Helical" evidence="1">
    <location>
        <begin position="91"/>
        <end position="111"/>
    </location>
</feature>
<evidence type="ECO:0008006" key="4">
    <source>
        <dbReference type="Google" id="ProtNLM"/>
    </source>
</evidence>
<reference evidence="2 3" key="1">
    <citation type="submission" date="2015-11" db="EMBL/GenBank/DDBJ databases">
        <title>Description and complete genome sequence of a novel strain predominating in hypersaline microbial mats and representing a new family of the Bacteriodetes phylum.</title>
        <authorList>
            <person name="Spring S."/>
            <person name="Bunk B."/>
            <person name="Sproer C."/>
            <person name="Klenk H.-P."/>
        </authorList>
    </citation>
    <scope>NUCLEOTIDE SEQUENCE [LARGE SCALE GENOMIC DNA]</scope>
    <source>
        <strain evidence="2 3">L21-Spi-D4</strain>
    </source>
</reference>
<dbReference type="KEGG" id="blq:L21SP5_00523"/>
<evidence type="ECO:0000313" key="3">
    <source>
        <dbReference type="Proteomes" id="UP000064893"/>
    </source>
</evidence>
<keyword evidence="1" id="KW-1133">Transmembrane helix</keyword>
<organism evidence="2 3">
    <name type="scientific">Salinivirga cyanobacteriivorans</name>
    <dbReference type="NCBI Taxonomy" id="1307839"/>
    <lineage>
        <taxon>Bacteria</taxon>
        <taxon>Pseudomonadati</taxon>
        <taxon>Bacteroidota</taxon>
        <taxon>Bacteroidia</taxon>
        <taxon>Bacteroidales</taxon>
        <taxon>Salinivirgaceae</taxon>
        <taxon>Salinivirga</taxon>
    </lineage>
</organism>
<name>A0A0S2HVW8_9BACT</name>
<dbReference type="STRING" id="1307839.L21SP5_00523"/>
<dbReference type="OrthoDB" id="670335at2"/>
<evidence type="ECO:0000256" key="1">
    <source>
        <dbReference type="SAM" id="Phobius"/>
    </source>
</evidence>
<evidence type="ECO:0000313" key="2">
    <source>
        <dbReference type="EMBL" id="ALO14199.1"/>
    </source>
</evidence>
<protein>
    <recommendedName>
        <fullName evidence="4">Acid-resistance membrane protein</fullName>
    </recommendedName>
</protein>
<keyword evidence="1" id="KW-0812">Transmembrane</keyword>